<protein>
    <recommendedName>
        <fullName evidence="4">DUF3649 domain-containing protein</fullName>
    </recommendedName>
</protein>
<keyword evidence="1" id="KW-0472">Membrane</keyword>
<feature type="transmembrane region" description="Helical" evidence="1">
    <location>
        <begin position="59"/>
        <end position="79"/>
    </location>
</feature>
<proteinExistence type="predicted"/>
<evidence type="ECO:0000256" key="1">
    <source>
        <dbReference type="SAM" id="Phobius"/>
    </source>
</evidence>
<gene>
    <name evidence="2" type="ordered locus">SVI_3137</name>
</gene>
<reference evidence="3" key="1">
    <citation type="journal article" date="2010" name="Mol. Biosyst.">
        <title>Complete genome sequence and comparative analysis of Shewanella violacea, a psychrophilic and piezophilic bacterium from deep sea floor sediments.</title>
        <authorList>
            <person name="Aono E."/>
            <person name="Baba T."/>
            <person name="Ara T."/>
            <person name="Nishi T."/>
            <person name="Nakamichi T."/>
            <person name="Inamoto E."/>
            <person name="Toyonaga H."/>
            <person name="Hasegawa M."/>
            <person name="Takai Y."/>
            <person name="Okumura Y."/>
            <person name="Baba M."/>
            <person name="Tomita M."/>
            <person name="Kato C."/>
            <person name="Oshima T."/>
            <person name="Nakasone K."/>
            <person name="Mori H."/>
        </authorList>
    </citation>
    <scope>NUCLEOTIDE SEQUENCE [LARGE SCALE GENOMIC DNA]</scope>
    <source>
        <strain evidence="3">JCM 10179 / CIP 106290 / LMG 19151 / DSS12</strain>
    </source>
</reference>
<keyword evidence="1" id="KW-0812">Transmembrane</keyword>
<dbReference type="STRING" id="637905.SVI_3137"/>
<dbReference type="Proteomes" id="UP000002350">
    <property type="component" value="Chromosome"/>
</dbReference>
<accession>D4ZAR3</accession>
<evidence type="ECO:0008006" key="4">
    <source>
        <dbReference type="Google" id="ProtNLM"/>
    </source>
</evidence>
<sequence>MTDSQVKQLTIMQKVLSHYPAQTALLSRVLASIFGGYLVAASACGLLSVLLPLSPVDATLVATMLSFAIYACAAIRAFCVKSLTQVWLELLIVSSSFYVTISLLS</sequence>
<keyword evidence="1" id="KW-1133">Transmembrane helix</keyword>
<dbReference type="EMBL" id="AP011177">
    <property type="protein sequence ID" value="BAJ03108.1"/>
    <property type="molecule type" value="Genomic_DNA"/>
</dbReference>
<dbReference type="HOGENOM" id="CLU_159285_2_1_6"/>
<dbReference type="AlphaFoldDB" id="D4ZAR3"/>
<name>D4ZAR3_SHEVD</name>
<evidence type="ECO:0000313" key="2">
    <source>
        <dbReference type="EMBL" id="BAJ03108.1"/>
    </source>
</evidence>
<dbReference type="OrthoDB" id="6267486at2"/>
<dbReference type="KEGG" id="svo:SVI_3137"/>
<evidence type="ECO:0000313" key="3">
    <source>
        <dbReference type="Proteomes" id="UP000002350"/>
    </source>
</evidence>
<dbReference type="eggNOG" id="ENOG5032ZKY">
    <property type="taxonomic scope" value="Bacteria"/>
</dbReference>
<feature type="transmembrane region" description="Helical" evidence="1">
    <location>
        <begin position="86"/>
        <end position="104"/>
    </location>
</feature>
<keyword evidence="3" id="KW-1185">Reference proteome</keyword>
<organism evidence="2 3">
    <name type="scientific">Shewanella violacea (strain JCM 10179 / CIP 106290 / LMG 19151 / DSS12)</name>
    <dbReference type="NCBI Taxonomy" id="637905"/>
    <lineage>
        <taxon>Bacteria</taxon>
        <taxon>Pseudomonadati</taxon>
        <taxon>Pseudomonadota</taxon>
        <taxon>Gammaproteobacteria</taxon>
        <taxon>Alteromonadales</taxon>
        <taxon>Shewanellaceae</taxon>
        <taxon>Shewanella</taxon>
    </lineage>
</organism>
<feature type="transmembrane region" description="Helical" evidence="1">
    <location>
        <begin position="29"/>
        <end position="53"/>
    </location>
</feature>